<dbReference type="EMBL" id="JYNU01000018">
    <property type="protein sequence ID" value="KMO74861.1"/>
    <property type="molecule type" value="Genomic_DNA"/>
</dbReference>
<protein>
    <submittedName>
        <fullName evidence="4">Uncharacterized protein</fullName>
    </submittedName>
</protein>
<evidence type="ECO:0000313" key="5">
    <source>
        <dbReference type="Proteomes" id="UP000036313"/>
    </source>
</evidence>
<dbReference type="EMBL" id="JYNU01000018">
    <property type="protein sequence ID" value="KMO74863.1"/>
    <property type="molecule type" value="Genomic_DNA"/>
</dbReference>
<evidence type="ECO:0000313" key="3">
    <source>
        <dbReference type="EMBL" id="KMO74862.1"/>
    </source>
</evidence>
<evidence type="ECO:0000256" key="1">
    <source>
        <dbReference type="SAM" id="SignalP"/>
    </source>
</evidence>
<keyword evidence="1" id="KW-0732">Signal</keyword>
<dbReference type="EMBL" id="JYNU01000018">
    <property type="protein sequence ID" value="KMO74862.1"/>
    <property type="molecule type" value="Genomic_DNA"/>
</dbReference>
<comment type="caution">
    <text evidence="4">The sequence shown here is derived from an EMBL/GenBank/DDBJ whole genome shotgun (WGS) entry which is preliminary data.</text>
</comment>
<feature type="signal peptide" evidence="1">
    <location>
        <begin position="1"/>
        <end position="24"/>
    </location>
</feature>
<sequence length="118" mass="11510" precursor="true">MKLTVTMPALPAVTVIDCSNCSYAATDAAPVNVTELVPGVAVTPLGRVPYPMVPPPVAVTVANPNCVESISVITTTGLTVTAAPAVPAAVGAVTTTGATATATPNTVTAVVAGTLDLP</sequence>
<evidence type="ECO:0000313" key="4">
    <source>
        <dbReference type="EMBL" id="KMO74863.1"/>
    </source>
</evidence>
<evidence type="ECO:0000313" key="2">
    <source>
        <dbReference type="EMBL" id="KMO74861.1"/>
    </source>
</evidence>
<feature type="chain" id="PRO_5007411745" evidence="1">
    <location>
        <begin position="25"/>
        <end position="118"/>
    </location>
</feature>
<reference evidence="4 5" key="1">
    <citation type="journal article" date="2015" name="Genome Biol. Evol.">
        <title>Characterization of Three Mycobacterium spp. with Potential Use in Bioremediation by Genome Sequencing and Comparative Genomics.</title>
        <authorList>
            <person name="Das S."/>
            <person name="Pettersson B.M."/>
            <person name="Behra P.R."/>
            <person name="Ramesh M."/>
            <person name="Dasgupta S."/>
            <person name="Bhattacharya A."/>
            <person name="Kirsebom L.A."/>
        </authorList>
    </citation>
    <scope>NUCLEOTIDE SEQUENCE [LARGE SCALE GENOMIC DNA]</scope>
    <source>
        <strain evidence="4 5">DSM 44075</strain>
    </source>
</reference>
<accession>A0A0J6VZG1</accession>
<organism evidence="4 5">
    <name type="scientific">Mycolicibacterium obuense</name>
    <dbReference type="NCBI Taxonomy" id="1807"/>
    <lineage>
        <taxon>Bacteria</taxon>
        <taxon>Bacillati</taxon>
        <taxon>Actinomycetota</taxon>
        <taxon>Actinomycetes</taxon>
        <taxon>Mycobacteriales</taxon>
        <taxon>Mycobacteriaceae</taxon>
        <taxon>Mycolicibacterium</taxon>
    </lineage>
</organism>
<name>A0A0J6VZG1_9MYCO</name>
<gene>
    <name evidence="2" type="ORF">MOBUDSM44075_03154</name>
    <name evidence="3" type="ORF">MOBUDSM44075_03155</name>
    <name evidence="4" type="ORF">MOBUDSM44075_03156</name>
</gene>
<dbReference type="AlphaFoldDB" id="A0A0J6VZG1"/>
<dbReference type="Proteomes" id="UP000036313">
    <property type="component" value="Unassembled WGS sequence"/>
</dbReference>
<proteinExistence type="predicted"/>